<dbReference type="Gene3D" id="1.10.10.2840">
    <property type="entry name" value="PucR C-terminal helix-turn-helix domain"/>
    <property type="match status" value="1"/>
</dbReference>
<evidence type="ECO:0000313" key="6">
    <source>
        <dbReference type="Proteomes" id="UP000006854"/>
    </source>
</evidence>
<dbReference type="EMBL" id="FR845719">
    <property type="protein sequence ID" value="CCA60071.1"/>
    <property type="molecule type" value="Genomic_DNA"/>
</dbReference>
<evidence type="ECO:0000313" key="5">
    <source>
        <dbReference type="EMBL" id="CCA60071.1"/>
    </source>
</evidence>
<dbReference type="Pfam" id="PF13556">
    <property type="entry name" value="HTH_30"/>
    <property type="match status" value="1"/>
</dbReference>
<dbReference type="PANTHER" id="PTHR33744">
    <property type="entry name" value="CARBOHYDRATE DIACID REGULATOR"/>
    <property type="match status" value="1"/>
</dbReference>
<evidence type="ECO:0000256" key="2">
    <source>
        <dbReference type="SAM" id="MobiDB-lite"/>
    </source>
</evidence>
<dbReference type="HOGENOM" id="CLU_051160_0_0_11"/>
<dbReference type="KEGG" id="sve:SVEN_6785"/>
<dbReference type="InterPro" id="IPR042070">
    <property type="entry name" value="PucR_C-HTH_sf"/>
</dbReference>
<evidence type="ECO:0000259" key="3">
    <source>
        <dbReference type="Pfam" id="PF13556"/>
    </source>
</evidence>
<protein>
    <recommendedName>
        <fullName evidence="7">PucR family transcriptional regulator</fullName>
    </recommendedName>
</protein>
<evidence type="ECO:0000256" key="1">
    <source>
        <dbReference type="ARBA" id="ARBA00006754"/>
    </source>
</evidence>
<comment type="similarity">
    <text evidence="1">Belongs to the CdaR family.</text>
</comment>
<dbReference type="InterPro" id="IPR051448">
    <property type="entry name" value="CdaR-like_regulators"/>
</dbReference>
<dbReference type="PANTHER" id="PTHR33744:SF1">
    <property type="entry name" value="DNA-BINDING TRANSCRIPTIONAL ACTIVATOR ADER"/>
    <property type="match status" value="1"/>
</dbReference>
<dbReference type="STRING" id="953739.SVEN_6785"/>
<dbReference type="Pfam" id="PF17853">
    <property type="entry name" value="GGDEF_2"/>
    <property type="match status" value="1"/>
</dbReference>
<dbReference type="eggNOG" id="COG2508">
    <property type="taxonomic scope" value="Bacteria"/>
</dbReference>
<reference evidence="5 6" key="1">
    <citation type="journal article" date="2011" name="BMC Genomics">
        <title>Genome-wide analysis of the role of GlnR in Streptomyces venezuelae provides new insights into global nitrogen regulation in actinomycetes.</title>
        <authorList>
            <person name="Pullan S.T."/>
            <person name="Bibb M.J."/>
            <person name="Merrick M."/>
        </authorList>
    </citation>
    <scope>NUCLEOTIDE SEQUENCE [LARGE SCALE GENOMIC DNA]</scope>
    <source>
        <strain evidence="5">ATCC 10712</strain>
    </source>
</reference>
<evidence type="ECO:0008006" key="7">
    <source>
        <dbReference type="Google" id="ProtNLM"/>
    </source>
</evidence>
<dbReference type="PATRIC" id="fig|953739.5.peg.2005"/>
<keyword evidence="6" id="KW-1185">Reference proteome</keyword>
<accession>F2RIU5</accession>
<feature type="domain" description="CdaR GGDEF-like" evidence="4">
    <location>
        <begin position="206"/>
        <end position="309"/>
    </location>
</feature>
<gene>
    <name evidence="5" type="ordered locus">SVEN_6785</name>
</gene>
<dbReference type="InterPro" id="IPR041522">
    <property type="entry name" value="CdaR_GGDEF"/>
</dbReference>
<dbReference type="InterPro" id="IPR025736">
    <property type="entry name" value="PucR_C-HTH_dom"/>
</dbReference>
<proteinExistence type="inferred from homology"/>
<feature type="region of interest" description="Disordered" evidence="2">
    <location>
        <begin position="1"/>
        <end position="20"/>
    </location>
</feature>
<name>F2RIU5_STRVP</name>
<organism evidence="5 6">
    <name type="scientific">Streptomyces venezuelae (strain ATCC 10712 / CBS 650.69 / DSM 40230 / JCM 4526 / NBRC 13096 / PD 04745)</name>
    <dbReference type="NCBI Taxonomy" id="953739"/>
    <lineage>
        <taxon>Bacteria</taxon>
        <taxon>Bacillati</taxon>
        <taxon>Actinomycetota</taxon>
        <taxon>Actinomycetes</taxon>
        <taxon>Kitasatosporales</taxon>
        <taxon>Streptomycetaceae</taxon>
        <taxon>Streptomyces</taxon>
    </lineage>
</organism>
<dbReference type="Proteomes" id="UP000006854">
    <property type="component" value="Chromosome"/>
</dbReference>
<feature type="domain" description="PucR C-terminal helix-turn-helix" evidence="3">
    <location>
        <begin position="357"/>
        <end position="411"/>
    </location>
</feature>
<dbReference type="AlphaFoldDB" id="F2RIU5"/>
<sequence length="426" mass="46050">MSGASAPREQRDTENMEELWPPPSREVADAIRSLCQRLLTETDAWVDAFARPSLVAQNDPALLADASLVEEDRALNRSDLVQWLTANIQQPGRRVEPYVSPRTTAYINDLVSRGIAPDFAGAWRVALGIGWRRWLKECVADFADPDLLVGVLDVTAQSMVQYALDSVAALRQAGLAAAMGNTDAEGIALIQLIASGAPMAEDLAEGRLRYRMARWHVGLVLWVDDPQRAGALDEAIAAVRSSAGGRSALVARASATSRWIWLSGETVPDLHHVAKDLAATDEVRAAVGRPGRGLEGFRSSHQDALAAQALVIRLGSERRFTAYADVELIDALTKDRAGARRFVISTLGPLVEADTALRQALLTYVQCGFSTTRAAADLYAHRNTVERRVSRANELSAVKVEDNPTHVAAALLVLDIAPDIVTTAPN</sequence>
<evidence type="ECO:0000259" key="4">
    <source>
        <dbReference type="Pfam" id="PF17853"/>
    </source>
</evidence>